<gene>
    <name evidence="1" type="ORF">O4220_26195</name>
</gene>
<evidence type="ECO:0000313" key="2">
    <source>
        <dbReference type="Proteomes" id="UP001081071"/>
    </source>
</evidence>
<keyword evidence="2" id="KW-1185">Reference proteome</keyword>
<organism evidence="1 2">
    <name type="scientific">Rhodococcus ruber</name>
    <dbReference type="NCBI Taxonomy" id="1830"/>
    <lineage>
        <taxon>Bacteria</taxon>
        <taxon>Bacillati</taxon>
        <taxon>Actinomycetota</taxon>
        <taxon>Actinomycetes</taxon>
        <taxon>Mycobacteriales</taxon>
        <taxon>Nocardiaceae</taxon>
        <taxon>Rhodococcus</taxon>
    </lineage>
</organism>
<reference evidence="1" key="1">
    <citation type="submission" date="2022-12" db="EMBL/GenBank/DDBJ databases">
        <authorList>
            <person name="Krivoruchko A.V."/>
            <person name="Elkin A."/>
        </authorList>
    </citation>
    <scope>NUCLEOTIDE SEQUENCE</scope>
    <source>
        <strain evidence="1">IEGM 1391</strain>
    </source>
</reference>
<dbReference type="Proteomes" id="UP001081071">
    <property type="component" value="Unassembled WGS sequence"/>
</dbReference>
<dbReference type="RefSeq" id="WP_269608476.1">
    <property type="nucleotide sequence ID" value="NZ_JAPWIJ010000017.1"/>
</dbReference>
<dbReference type="EMBL" id="JAPWIJ010000017">
    <property type="protein sequence ID" value="MCZ4522028.1"/>
    <property type="molecule type" value="Genomic_DNA"/>
</dbReference>
<evidence type="ECO:0008006" key="3">
    <source>
        <dbReference type="Google" id="ProtNLM"/>
    </source>
</evidence>
<name>A0ABT4MM03_9NOCA</name>
<accession>A0ABT4MM03</accession>
<comment type="caution">
    <text evidence="1">The sequence shown here is derived from an EMBL/GenBank/DDBJ whole genome shotgun (WGS) entry which is preliminary data.</text>
</comment>
<evidence type="ECO:0000313" key="1">
    <source>
        <dbReference type="EMBL" id="MCZ4522028.1"/>
    </source>
</evidence>
<sequence>MTAMSQGQLDMVRAFFCNEFQADSLDRSVMPEPTADAVSEWIHALATSGLFAPAEVHNISSVWNAEPDALVALLVGEVDEIAVRRHGASVPAAAIATPALISAFERAS</sequence>
<proteinExistence type="predicted"/>
<protein>
    <recommendedName>
        <fullName evidence="3">TetR family transcriptional regulator</fullName>
    </recommendedName>
</protein>